<accession>A0ABQ3MPV5</accession>
<evidence type="ECO:0000259" key="3">
    <source>
        <dbReference type="Pfam" id="PF26607"/>
    </source>
</evidence>
<dbReference type="InterPro" id="IPR058502">
    <property type="entry name" value="PLL-like_beta-prop"/>
</dbReference>
<keyword evidence="5" id="KW-1185">Reference proteome</keyword>
<evidence type="ECO:0000313" key="5">
    <source>
        <dbReference type="Proteomes" id="UP000605568"/>
    </source>
</evidence>
<evidence type="ECO:0000313" key="4">
    <source>
        <dbReference type="EMBL" id="GHH56840.1"/>
    </source>
</evidence>
<feature type="region of interest" description="Disordered" evidence="1">
    <location>
        <begin position="878"/>
        <end position="902"/>
    </location>
</feature>
<sequence length="902" mass="98851">MSGGNVANAVDTIFCKPKANVFVSFSNSPALNLRTTNEPSAGYNQWTSDQHIGNGWDFHFAAGPDGYIWFTLDNGELRRHQWIDGVGWADNGVSKLIATGWTGWNDPAYRYRLTVDPTNALYTVDNSGVLKQHRYNNTTGVLTTKVIEAGWGKYDQVFAAGTGVLYARDRNVNDGQLYRFQYDDATNSFTQREKTVGGGWNGFKQITSPGGDIIYGTAPGGATFWYRWKAESAENPTGYLENGGAASWKQQISTWGDVDEIAPAVDTCSVKPIATDVVCKPSANMWGSSPDAGLYMRRYLEPESGLTAWDHSTGRIGNGWADMRFIAGADGYKFLIKSNGDVERHRWIEGVGWDRGGVSVRVATGWTGWTDPANFNKITVDTNNHVYAALHNGQLQHSVYNELAGTWAQEVIDDGWGKYDQVFAAGDGVIYARDRNVQDGTLYRFHYDHKNKRWIEYARNLGWGWNGYQQILSAGGDVVIGRSGPDVFWYRYDNATKDWAHGAEDTWKEYIAWWPDLQQLMVDVDSCKLKNPDKITPPQTPAPAVDKAEMIYNTQKSRFELTYADGDGTVHRAHQTAPDTESVEFNPLSSTGFTGRATLAQQEDNKVVVMARGTNAQTKAFIEPAPNAGTSVWTQKDLKGALNTSPILVRGNNKLLTAFAVDGNNKLWFSEQFGINGEFKPWRQATAPDTYNMTGEMTIVPSGDGFEIAYTSVTNVVAVKKFANGALSPHRVAAGISAVGAPAAVVFSDGKVQLVVRASNNKLYTQKEGASGFAGWADISGALQFTGAPEAVLNKFNIVEVAARTTDGRIHRGGQTAPNSATWRMWTYQAWESPFDVTFAASATGGEQRIFANTGDGLFVLIDADPYSSDTSLAMSADAATSVEKSSRTVPAKATKQQLPKK</sequence>
<name>A0ABQ3MPV5_9PSEU</name>
<feature type="domain" description="Tachylectin 2" evidence="2">
    <location>
        <begin position="296"/>
        <end position="501"/>
    </location>
</feature>
<dbReference type="Gene3D" id="2.115.10.10">
    <property type="entry name" value="Tachylectin 2"/>
    <property type="match status" value="2"/>
</dbReference>
<feature type="domain" description="PLL-like beta propeller" evidence="3">
    <location>
        <begin position="739"/>
        <end position="833"/>
    </location>
</feature>
<feature type="domain" description="PLL-like beta propeller" evidence="3">
    <location>
        <begin position="551"/>
        <end position="683"/>
    </location>
</feature>
<dbReference type="InterPro" id="IPR036813">
    <property type="entry name" value="Tachylectin2_sf"/>
</dbReference>
<evidence type="ECO:0008006" key="6">
    <source>
        <dbReference type="Google" id="ProtNLM"/>
    </source>
</evidence>
<protein>
    <recommendedName>
        <fullName evidence="6">Tachylectin</fullName>
    </recommendedName>
</protein>
<organism evidence="4 5">
    <name type="scientific">Lentzea cavernae</name>
    <dbReference type="NCBI Taxonomy" id="2020703"/>
    <lineage>
        <taxon>Bacteria</taxon>
        <taxon>Bacillati</taxon>
        <taxon>Actinomycetota</taxon>
        <taxon>Actinomycetes</taxon>
        <taxon>Pseudonocardiales</taxon>
        <taxon>Pseudonocardiaceae</taxon>
        <taxon>Lentzea</taxon>
    </lineage>
</organism>
<gene>
    <name evidence="4" type="ORF">GCM10017774_75410</name>
</gene>
<dbReference type="EMBL" id="BNAR01000017">
    <property type="protein sequence ID" value="GHH56840.1"/>
    <property type="molecule type" value="Genomic_DNA"/>
</dbReference>
<proteinExistence type="predicted"/>
<dbReference type="InterPro" id="IPR023294">
    <property type="entry name" value="Tachylectin2"/>
</dbReference>
<dbReference type="SUPFAM" id="SSF89372">
    <property type="entry name" value="Fucose-specific lectin"/>
    <property type="match status" value="1"/>
</dbReference>
<dbReference type="SUPFAM" id="SSF50934">
    <property type="entry name" value="Tachylectin-2"/>
    <property type="match status" value="2"/>
</dbReference>
<dbReference type="Pfam" id="PF14517">
    <property type="entry name" value="Tachylectin"/>
    <property type="match status" value="2"/>
</dbReference>
<dbReference type="Proteomes" id="UP000605568">
    <property type="component" value="Unassembled WGS sequence"/>
</dbReference>
<dbReference type="Pfam" id="PF26607">
    <property type="entry name" value="DUF8189"/>
    <property type="match status" value="2"/>
</dbReference>
<comment type="caution">
    <text evidence="4">The sequence shown here is derived from an EMBL/GenBank/DDBJ whole genome shotgun (WGS) entry which is preliminary data.</text>
</comment>
<reference evidence="5" key="1">
    <citation type="journal article" date="2019" name="Int. J. Syst. Evol. Microbiol.">
        <title>The Global Catalogue of Microorganisms (GCM) 10K type strain sequencing project: providing services to taxonomists for standard genome sequencing and annotation.</title>
        <authorList>
            <consortium name="The Broad Institute Genomics Platform"/>
            <consortium name="The Broad Institute Genome Sequencing Center for Infectious Disease"/>
            <person name="Wu L."/>
            <person name="Ma J."/>
        </authorList>
    </citation>
    <scope>NUCLEOTIDE SEQUENCE [LARGE SCALE GENOMIC DNA]</scope>
    <source>
        <strain evidence="5">CGMCC 4.7367</strain>
    </source>
</reference>
<evidence type="ECO:0000256" key="1">
    <source>
        <dbReference type="SAM" id="MobiDB-lite"/>
    </source>
</evidence>
<evidence type="ECO:0000259" key="2">
    <source>
        <dbReference type="Pfam" id="PF14517"/>
    </source>
</evidence>
<feature type="domain" description="Tachylectin 2" evidence="2">
    <location>
        <begin position="36"/>
        <end position="234"/>
    </location>
</feature>